<dbReference type="FunFam" id="1.10.10.10:FF:000027">
    <property type="entry name" value="Heat shock transcription factor 1"/>
    <property type="match status" value="1"/>
</dbReference>
<feature type="region of interest" description="Disordered" evidence="9">
    <location>
        <begin position="178"/>
        <end position="268"/>
    </location>
</feature>
<feature type="compositionally biased region" description="Low complexity" evidence="9">
    <location>
        <begin position="543"/>
        <end position="558"/>
    </location>
</feature>
<dbReference type="GO" id="GO:0003700">
    <property type="term" value="F:DNA-binding transcription factor activity"/>
    <property type="evidence" value="ECO:0007669"/>
    <property type="project" value="InterPro"/>
</dbReference>
<dbReference type="InterPro" id="IPR036388">
    <property type="entry name" value="WH-like_DNA-bd_sf"/>
</dbReference>
<feature type="domain" description="HSF-type DNA-binding" evidence="10">
    <location>
        <begin position="76"/>
        <end position="100"/>
    </location>
</feature>
<feature type="compositionally biased region" description="Pro residues" evidence="9">
    <location>
        <begin position="231"/>
        <end position="247"/>
    </location>
</feature>
<dbReference type="PRINTS" id="PR00056">
    <property type="entry name" value="HSFDOMAIN"/>
</dbReference>
<comment type="similarity">
    <text evidence="8">Belongs to the HSF family.</text>
</comment>
<feature type="compositionally biased region" description="Low complexity" evidence="9">
    <location>
        <begin position="198"/>
        <end position="214"/>
    </location>
</feature>
<evidence type="ECO:0000256" key="4">
    <source>
        <dbReference type="ARBA" id="ARBA00023163"/>
    </source>
</evidence>
<dbReference type="SUPFAM" id="SSF46785">
    <property type="entry name" value="Winged helix' DNA-binding domain"/>
    <property type="match status" value="1"/>
</dbReference>
<sequence>MTGDGSDGGKEKKRLSSSGSSSTTTSGTSGKLKNQAAFIHKLYSMLEDSSLSHLIAWTPSNESFVICPGEEFSKVLSQYFKHTNVSSFVRQLNMYGFHKVNDSFHSGTGSSGGGSAGATSGSGTGSGAGSSSSSETQWEFKHGAGSFKRGDMESLRAFKRRASRQSVGNRDNVQLKSVSLSVPSTPLGRAGTTSEFIPSSTATPSGTPPANTSPQRDSTSGKQAHSQTSAQPPPPPQPQQQPPPPPSATAATHYQGPSGSRPSSQSEVDVRVAALEQTVYYLQESYVHLHSRSSVLTETLKKSHADLCQIVDFLQQRTPQFHDHNDRNDSSSTTTTPRLSVDLDRMRSEIQHRNSILAHLDDTPTVPQVPSQLQSHQPPHQPPQQQYPQASYQQGPQQLPYQAYQPPPHHPPPPLFQQQPQQQQQQHAQVGAVGPSQHPSQVPGPGHQGQQQQQPQLMPPGYYQRYPSYPPAGPYSQPQFRYSPPTKSDISFTSSAHRERNPSVFYDPLAPAPGGSSAASTNPSSPNEESKGPIGSTLRPINGLGSPSSGPGVSSGPSARQRPPYHELPTPPLHPPLARDQRPGSFPLVSYSSRVSSSKGSSPLSAEGSQQFRRHTSGELMCPGRDETQKTTVRQGSSVQSLLNPENDEREPKRVKVEKDEKDAKEQDSVKAGEN</sequence>
<evidence type="ECO:0000256" key="7">
    <source>
        <dbReference type="ARBA" id="ARBA00084017"/>
    </source>
</evidence>
<dbReference type="InterPro" id="IPR000232">
    <property type="entry name" value="HSF_DNA-bd"/>
</dbReference>
<keyword evidence="2" id="KW-0805">Transcription regulation</keyword>
<evidence type="ECO:0000256" key="3">
    <source>
        <dbReference type="ARBA" id="ARBA00023125"/>
    </source>
</evidence>
<proteinExistence type="inferred from homology"/>
<comment type="subcellular location">
    <subcellularLocation>
        <location evidence="1">Nucleus</location>
    </subcellularLocation>
</comment>
<dbReference type="EMBL" id="HG937692">
    <property type="protein sequence ID" value="CDP36934.1"/>
    <property type="molecule type" value="Genomic_DNA"/>
</dbReference>
<feature type="compositionally biased region" description="Low complexity" evidence="9">
    <location>
        <begin position="512"/>
        <end position="527"/>
    </location>
</feature>
<accession>A0A060T807</accession>
<feature type="region of interest" description="Disordered" evidence="9">
    <location>
        <begin position="358"/>
        <end position="675"/>
    </location>
</feature>
<dbReference type="GO" id="GO:0005634">
    <property type="term" value="C:nucleus"/>
    <property type="evidence" value="ECO:0007669"/>
    <property type="project" value="UniProtKB-SubCell"/>
</dbReference>
<keyword evidence="4" id="KW-0804">Transcription</keyword>
<evidence type="ECO:0000313" key="11">
    <source>
        <dbReference type="EMBL" id="CDP36934.1"/>
    </source>
</evidence>
<feature type="compositionally biased region" description="Basic and acidic residues" evidence="9">
    <location>
        <begin position="320"/>
        <end position="329"/>
    </location>
</feature>
<dbReference type="Pfam" id="PF00447">
    <property type="entry name" value="HSF_DNA-bind"/>
    <property type="match status" value="1"/>
</dbReference>
<feature type="compositionally biased region" description="Basic and acidic residues" evidence="9">
    <location>
        <begin position="650"/>
        <end position="675"/>
    </location>
</feature>
<dbReference type="Gene3D" id="1.10.10.10">
    <property type="entry name" value="Winged helix-like DNA-binding domain superfamily/Winged helix DNA-binding domain"/>
    <property type="match status" value="1"/>
</dbReference>
<dbReference type="SMART" id="SM00415">
    <property type="entry name" value="HSF"/>
    <property type="match status" value="1"/>
</dbReference>
<evidence type="ECO:0000256" key="6">
    <source>
        <dbReference type="ARBA" id="ARBA00068818"/>
    </source>
</evidence>
<dbReference type="GO" id="GO:0043565">
    <property type="term" value="F:sequence-specific DNA binding"/>
    <property type="evidence" value="ECO:0007669"/>
    <property type="project" value="InterPro"/>
</dbReference>
<feature type="compositionally biased region" description="Gly residues" evidence="9">
    <location>
        <begin position="109"/>
        <end position="128"/>
    </location>
</feature>
<feature type="compositionally biased region" description="Low complexity" evidence="9">
    <location>
        <begin position="16"/>
        <end position="30"/>
    </location>
</feature>
<feature type="region of interest" description="Disordered" evidence="9">
    <location>
        <begin position="320"/>
        <end position="341"/>
    </location>
</feature>
<dbReference type="InterPro" id="IPR036390">
    <property type="entry name" value="WH_DNA-bd_sf"/>
</dbReference>
<feature type="compositionally biased region" description="Low complexity" evidence="9">
    <location>
        <begin position="416"/>
        <end position="464"/>
    </location>
</feature>
<evidence type="ECO:0000256" key="8">
    <source>
        <dbReference type="RuleBase" id="RU004020"/>
    </source>
</evidence>
<gene>
    <name evidence="11" type="ORF">GNLVRS02_ARAD1B24288g</name>
</gene>
<reference evidence="11" key="2">
    <citation type="submission" date="2014-06" db="EMBL/GenBank/DDBJ databases">
        <title>The complete genome of Blastobotrys (Arxula) adeninivorans LS3 - a yeast of biotechnological interest.</title>
        <authorList>
            <person name="Kunze G."/>
            <person name="Gaillardin C."/>
            <person name="Czernicka M."/>
            <person name="Durrens P."/>
            <person name="Martin T."/>
            <person name="Boer E."/>
            <person name="Gabaldon T."/>
            <person name="Cruz J."/>
            <person name="Talla E."/>
            <person name="Marck C."/>
            <person name="Goffeau A."/>
            <person name="Barbe V."/>
            <person name="Baret P."/>
            <person name="Baronian K."/>
            <person name="Beier S."/>
            <person name="Bleykasten C."/>
            <person name="Bode R."/>
            <person name="Casaregola S."/>
            <person name="Despons L."/>
            <person name="Fairhead C."/>
            <person name="Giersberg M."/>
            <person name="Gierski P."/>
            <person name="Hahnel U."/>
            <person name="Hartmann A."/>
            <person name="Jankowska D."/>
            <person name="Jubin C."/>
            <person name="Jung P."/>
            <person name="Lafontaine I."/>
            <person name="Leh-Louis V."/>
            <person name="Lemaire M."/>
            <person name="Marcet-Houben M."/>
            <person name="Mascher M."/>
            <person name="Morel G."/>
            <person name="Richard G.-F."/>
            <person name="Riechen J."/>
            <person name="Sacerdot C."/>
            <person name="Sarkar A."/>
            <person name="Savel G."/>
            <person name="Schacherer J."/>
            <person name="Sherman D."/>
            <person name="Straub M.-L."/>
            <person name="Stein N."/>
            <person name="Thierry A."/>
            <person name="Trautwein-Schult A."/>
            <person name="Westhof E."/>
            <person name="Worch S."/>
            <person name="Dujon B."/>
            <person name="Souciet J.-L."/>
            <person name="Wincker P."/>
            <person name="Scholz U."/>
            <person name="Neuveglise N."/>
        </authorList>
    </citation>
    <scope>NUCLEOTIDE SEQUENCE</scope>
    <source>
        <strain evidence="11">LS3</strain>
    </source>
</reference>
<feature type="compositionally biased region" description="Polar residues" evidence="9">
    <location>
        <begin position="215"/>
        <end position="230"/>
    </location>
</feature>
<dbReference type="PROSITE" id="PS00434">
    <property type="entry name" value="HSF_DOMAIN"/>
    <property type="match status" value="1"/>
</dbReference>
<evidence type="ECO:0000256" key="5">
    <source>
        <dbReference type="ARBA" id="ARBA00023242"/>
    </source>
</evidence>
<evidence type="ECO:0000256" key="1">
    <source>
        <dbReference type="ARBA" id="ARBA00004123"/>
    </source>
</evidence>
<name>A0A060T807_BLAAD</name>
<keyword evidence="5" id="KW-0539">Nucleus</keyword>
<keyword evidence="3" id="KW-0238">DNA-binding</keyword>
<feature type="compositionally biased region" description="Low complexity" evidence="9">
    <location>
        <begin position="255"/>
        <end position="266"/>
    </location>
</feature>
<feature type="compositionally biased region" description="Low complexity" evidence="9">
    <location>
        <begin position="366"/>
        <end position="404"/>
    </location>
</feature>
<dbReference type="PANTHER" id="PTHR10015">
    <property type="entry name" value="HEAT SHOCK TRANSCRIPTION FACTOR"/>
    <property type="match status" value="1"/>
</dbReference>
<feature type="compositionally biased region" description="Polar residues" evidence="9">
    <location>
        <begin position="476"/>
        <end position="495"/>
    </location>
</feature>
<dbReference type="PANTHER" id="PTHR10015:SF396">
    <property type="entry name" value="FLOCCULATION SUPPRESSION PROTEIN"/>
    <property type="match status" value="1"/>
</dbReference>
<feature type="region of interest" description="Disordered" evidence="9">
    <location>
        <begin position="107"/>
        <end position="147"/>
    </location>
</feature>
<evidence type="ECO:0000256" key="2">
    <source>
        <dbReference type="ARBA" id="ARBA00023015"/>
    </source>
</evidence>
<evidence type="ECO:0000259" key="10">
    <source>
        <dbReference type="PROSITE" id="PS00434"/>
    </source>
</evidence>
<evidence type="ECO:0000256" key="9">
    <source>
        <dbReference type="SAM" id="MobiDB-lite"/>
    </source>
</evidence>
<protein>
    <recommendedName>
        <fullName evidence="6">Heat shock transcription factor</fullName>
    </recommendedName>
    <alternativeName>
        <fullName evidence="7">Heat shock factor protein</fullName>
    </alternativeName>
</protein>
<feature type="compositionally biased region" description="Basic and acidic residues" evidence="9">
    <location>
        <begin position="138"/>
        <end position="147"/>
    </location>
</feature>
<feature type="compositionally biased region" description="Low complexity" evidence="9">
    <location>
        <begin position="585"/>
        <end position="609"/>
    </location>
</feature>
<organism evidence="11">
    <name type="scientific">Blastobotrys adeninivorans</name>
    <name type="common">Yeast</name>
    <name type="synonym">Arxula adeninivorans</name>
    <dbReference type="NCBI Taxonomy" id="409370"/>
    <lineage>
        <taxon>Eukaryota</taxon>
        <taxon>Fungi</taxon>
        <taxon>Dikarya</taxon>
        <taxon>Ascomycota</taxon>
        <taxon>Saccharomycotina</taxon>
        <taxon>Dipodascomycetes</taxon>
        <taxon>Dipodascales</taxon>
        <taxon>Trichomonascaceae</taxon>
        <taxon>Blastobotrys</taxon>
    </lineage>
</organism>
<feature type="region of interest" description="Disordered" evidence="9">
    <location>
        <begin position="1"/>
        <end position="30"/>
    </location>
</feature>
<feature type="compositionally biased region" description="Polar residues" evidence="9">
    <location>
        <begin position="630"/>
        <end position="644"/>
    </location>
</feature>
<reference evidence="11" key="1">
    <citation type="submission" date="2014-02" db="EMBL/GenBank/DDBJ databases">
        <authorList>
            <person name="Genoscope - CEA"/>
        </authorList>
    </citation>
    <scope>NUCLEOTIDE SEQUENCE</scope>
    <source>
        <strain evidence="11">LS3</strain>
    </source>
</reference>
<feature type="compositionally biased region" description="Pro residues" evidence="9">
    <location>
        <begin position="405"/>
        <end position="415"/>
    </location>
</feature>
<dbReference type="AlphaFoldDB" id="A0A060T807"/>